<dbReference type="GO" id="GO:1990481">
    <property type="term" value="P:mRNA pseudouridine synthesis"/>
    <property type="evidence" value="ECO:0007669"/>
    <property type="project" value="TreeGrafter"/>
</dbReference>
<dbReference type="Pfam" id="PF01509">
    <property type="entry name" value="TruB_N"/>
    <property type="match status" value="1"/>
</dbReference>
<dbReference type="InterPro" id="IPR014780">
    <property type="entry name" value="tRNA_psdUridine_synth_TruB"/>
</dbReference>
<dbReference type="OrthoDB" id="9802309at2"/>
<dbReference type="AlphaFoldDB" id="A0A1I1Y982"/>
<dbReference type="HAMAP" id="MF_01080">
    <property type="entry name" value="TruB_bact"/>
    <property type="match status" value="1"/>
</dbReference>
<dbReference type="InterPro" id="IPR032819">
    <property type="entry name" value="TruB_C"/>
</dbReference>
<reference evidence="8 9" key="1">
    <citation type="submission" date="2016-10" db="EMBL/GenBank/DDBJ databases">
        <authorList>
            <person name="de Groot N.N."/>
        </authorList>
    </citation>
    <scope>NUCLEOTIDE SEQUENCE [LARGE SCALE GENOMIC DNA]</scope>
    <source>
        <strain evidence="8 9">DSM 9236</strain>
    </source>
</reference>
<comment type="function">
    <text evidence="5">Responsible for synthesis of pseudouridine from uracil-55 in the psi GC loop of transfer RNAs.</text>
</comment>
<evidence type="ECO:0000256" key="4">
    <source>
        <dbReference type="ARBA" id="ARBA00023235"/>
    </source>
</evidence>
<keyword evidence="9" id="KW-1185">Reference proteome</keyword>
<dbReference type="CDD" id="cd02573">
    <property type="entry name" value="PseudoU_synth_EcTruB"/>
    <property type="match status" value="1"/>
</dbReference>
<dbReference type="SUPFAM" id="SSF55120">
    <property type="entry name" value="Pseudouridine synthase"/>
    <property type="match status" value="1"/>
</dbReference>
<dbReference type="STRING" id="1123323.SAMN05216245_10287"/>
<dbReference type="GO" id="GO:0003723">
    <property type="term" value="F:RNA binding"/>
    <property type="evidence" value="ECO:0007669"/>
    <property type="project" value="InterPro"/>
</dbReference>
<evidence type="ECO:0000256" key="2">
    <source>
        <dbReference type="ARBA" id="ARBA00005642"/>
    </source>
</evidence>
<organism evidence="8 9">
    <name type="scientific">Succiniclasticum ruminis DSM 9236</name>
    <dbReference type="NCBI Taxonomy" id="1123323"/>
    <lineage>
        <taxon>Bacteria</taxon>
        <taxon>Bacillati</taxon>
        <taxon>Bacillota</taxon>
        <taxon>Negativicutes</taxon>
        <taxon>Acidaminococcales</taxon>
        <taxon>Acidaminococcaceae</taxon>
        <taxon>Succiniclasticum</taxon>
    </lineage>
</organism>
<gene>
    <name evidence="5" type="primary">truB</name>
    <name evidence="8" type="ORF">SAMN05216245_10287</name>
</gene>
<evidence type="ECO:0000256" key="3">
    <source>
        <dbReference type="ARBA" id="ARBA00022694"/>
    </source>
</evidence>
<name>A0A1I1Y982_9FIRM</name>
<keyword evidence="3 5" id="KW-0819">tRNA processing</keyword>
<dbReference type="InterPro" id="IPR002501">
    <property type="entry name" value="PsdUridine_synth_N"/>
</dbReference>
<evidence type="ECO:0000256" key="5">
    <source>
        <dbReference type="HAMAP-Rule" id="MF_01080"/>
    </source>
</evidence>
<proteinExistence type="inferred from homology"/>
<dbReference type="NCBIfam" id="TIGR00431">
    <property type="entry name" value="TruB"/>
    <property type="match status" value="1"/>
</dbReference>
<protein>
    <recommendedName>
        <fullName evidence="5">tRNA pseudouridine synthase B</fullName>
        <ecNumber evidence="5">5.4.99.25</ecNumber>
    </recommendedName>
    <alternativeName>
        <fullName evidence="5">tRNA pseudouridine(55) synthase</fullName>
        <shortName evidence="5">Psi55 synthase</shortName>
    </alternativeName>
    <alternativeName>
        <fullName evidence="5">tRNA pseudouridylate synthase</fullName>
    </alternativeName>
    <alternativeName>
        <fullName evidence="5">tRNA-uridine isomerase</fullName>
    </alternativeName>
</protein>
<dbReference type="Pfam" id="PF16198">
    <property type="entry name" value="TruB_C_2"/>
    <property type="match status" value="1"/>
</dbReference>
<sequence length="293" mass="32280">MTDGIVNVLKPPGMTSHDVVSRIRRIYGIRKAGHSGTLDPDAAGVLPVFIGNATRLLEYAATATKRYRAEGMFGIRTDTGDDSGNILETKPVPAISATEFENVLQQFRGKILQVPPMYSALKVNGKKLYEYAREGIIIERPARPVEIFRLDCVKLYPPYFSLDIECSKGTYVRTLLEDIAAALGTCACMTFLLRTRAGDFSIKDSHTLDEIAENPDRILLPLETAVRKTGKLCVNELQAFRITNGVRTTVKGTAAGTYSLYLADAFLGMVNVEDEIVKPEKILVQVKQPPEPV</sequence>
<dbReference type="RefSeq" id="WP_093912672.1">
    <property type="nucleotide sequence ID" value="NZ_FONL01000002.1"/>
</dbReference>
<evidence type="ECO:0000313" key="9">
    <source>
        <dbReference type="Proteomes" id="UP000198896"/>
    </source>
</evidence>
<dbReference type="Proteomes" id="UP000198896">
    <property type="component" value="Unassembled WGS sequence"/>
</dbReference>
<dbReference type="PANTHER" id="PTHR13767:SF2">
    <property type="entry name" value="PSEUDOURIDYLATE SYNTHASE TRUB1"/>
    <property type="match status" value="1"/>
</dbReference>
<dbReference type="Gene3D" id="3.30.2350.10">
    <property type="entry name" value="Pseudouridine synthase"/>
    <property type="match status" value="1"/>
</dbReference>
<comment type="catalytic activity">
    <reaction evidence="1 5">
        <text>uridine(55) in tRNA = pseudouridine(55) in tRNA</text>
        <dbReference type="Rhea" id="RHEA:42532"/>
        <dbReference type="Rhea" id="RHEA-COMP:10101"/>
        <dbReference type="Rhea" id="RHEA-COMP:10102"/>
        <dbReference type="ChEBI" id="CHEBI:65314"/>
        <dbReference type="ChEBI" id="CHEBI:65315"/>
        <dbReference type="EC" id="5.4.99.25"/>
    </reaction>
</comment>
<evidence type="ECO:0000313" key="8">
    <source>
        <dbReference type="EMBL" id="SFE15902.1"/>
    </source>
</evidence>
<evidence type="ECO:0000259" key="6">
    <source>
        <dbReference type="Pfam" id="PF01509"/>
    </source>
</evidence>
<comment type="similarity">
    <text evidence="2 5">Belongs to the pseudouridine synthase TruB family. Type 1 subfamily.</text>
</comment>
<dbReference type="EC" id="5.4.99.25" evidence="5"/>
<accession>A0A1I1Y982</accession>
<evidence type="ECO:0000256" key="1">
    <source>
        <dbReference type="ARBA" id="ARBA00000385"/>
    </source>
</evidence>
<dbReference type="GO" id="GO:0160148">
    <property type="term" value="F:tRNA pseudouridine(55) synthase activity"/>
    <property type="evidence" value="ECO:0007669"/>
    <property type="project" value="UniProtKB-EC"/>
</dbReference>
<dbReference type="EMBL" id="FONL01000002">
    <property type="protein sequence ID" value="SFE15902.1"/>
    <property type="molecule type" value="Genomic_DNA"/>
</dbReference>
<dbReference type="GO" id="GO:0031119">
    <property type="term" value="P:tRNA pseudouridine synthesis"/>
    <property type="evidence" value="ECO:0007669"/>
    <property type="project" value="UniProtKB-UniRule"/>
</dbReference>
<feature type="domain" description="tRNA pseudouridylate synthase B C-terminal" evidence="7">
    <location>
        <begin position="173"/>
        <end position="226"/>
    </location>
</feature>
<keyword evidence="4 5" id="KW-0413">Isomerase</keyword>
<feature type="active site" description="Nucleophile" evidence="5">
    <location>
        <position position="39"/>
    </location>
</feature>
<evidence type="ECO:0000259" key="7">
    <source>
        <dbReference type="Pfam" id="PF16198"/>
    </source>
</evidence>
<dbReference type="InterPro" id="IPR020103">
    <property type="entry name" value="PsdUridine_synth_cat_dom_sf"/>
</dbReference>
<feature type="domain" description="Pseudouridine synthase II N-terminal" evidence="6">
    <location>
        <begin position="24"/>
        <end position="172"/>
    </location>
</feature>
<dbReference type="PANTHER" id="PTHR13767">
    <property type="entry name" value="TRNA-PSEUDOURIDINE SYNTHASE"/>
    <property type="match status" value="1"/>
</dbReference>